<feature type="transmembrane region" description="Helical" evidence="8">
    <location>
        <begin position="141"/>
        <end position="160"/>
    </location>
</feature>
<feature type="transmembrane region" description="Helical" evidence="8">
    <location>
        <begin position="34"/>
        <end position="52"/>
    </location>
</feature>
<gene>
    <name evidence="9" type="ORF">GGR25_002833</name>
</gene>
<evidence type="ECO:0000256" key="6">
    <source>
        <dbReference type="ARBA" id="ARBA00022989"/>
    </source>
</evidence>
<keyword evidence="6 8" id="KW-1133">Transmembrane helix</keyword>
<evidence type="ECO:0000256" key="2">
    <source>
        <dbReference type="ARBA" id="ARBA00022448"/>
    </source>
</evidence>
<evidence type="ECO:0000313" key="9">
    <source>
        <dbReference type="EMBL" id="MBB3931783.1"/>
    </source>
</evidence>
<accession>A0A840ARA3</accession>
<evidence type="ECO:0000256" key="1">
    <source>
        <dbReference type="ARBA" id="ARBA00004651"/>
    </source>
</evidence>
<feature type="transmembrane region" description="Helical" evidence="8">
    <location>
        <begin position="110"/>
        <end position="129"/>
    </location>
</feature>
<dbReference type="Pfam" id="PF02653">
    <property type="entry name" value="BPD_transp_2"/>
    <property type="match status" value="1"/>
</dbReference>
<evidence type="ECO:0000256" key="8">
    <source>
        <dbReference type="SAM" id="Phobius"/>
    </source>
</evidence>
<sequence>MTADIDNLKSVRGAARPSLIGAARRLTSGRAAPLLVLIALCVLITIANPSFIEPRNLIRIANSSAVPLTLAMGLTFIILLGSIDLSVEGSLSIAAMVVVLLATNDANSNHFGWFAVVAAIAASTAMGFASGLVQTMLRIPSFMATLGVWFIGLGISVYMLGGSAVRLMDPSIRDLALARFLGLPLGVWVALGAFGLACTIQYYTRLGRHIVAVGGAEDLAELSGVNVRRVRILAFGLAGFFFGIAGVLAAAQLGRSDAVIADGRLFAAVTAVVVGGTALTGGEGGVINTLIGVLIVTVLGNGMILLGVSPYVQQTVQGLMIIAAVALSLDRQRLQIVK</sequence>
<dbReference type="InterPro" id="IPR001851">
    <property type="entry name" value="ABC_transp_permease"/>
</dbReference>
<feature type="transmembrane region" description="Helical" evidence="8">
    <location>
        <begin position="232"/>
        <end position="253"/>
    </location>
</feature>
<keyword evidence="4" id="KW-0997">Cell inner membrane</keyword>
<dbReference type="PANTHER" id="PTHR32196">
    <property type="entry name" value="ABC TRANSPORTER PERMEASE PROTEIN YPHD-RELATED-RELATED"/>
    <property type="match status" value="1"/>
</dbReference>
<reference evidence="9 10" key="1">
    <citation type="submission" date="2020-08" db="EMBL/GenBank/DDBJ databases">
        <title>Genomic Encyclopedia of Type Strains, Phase IV (KMG-IV): sequencing the most valuable type-strain genomes for metagenomic binning, comparative biology and taxonomic classification.</title>
        <authorList>
            <person name="Goeker M."/>
        </authorList>
    </citation>
    <scope>NUCLEOTIDE SEQUENCE [LARGE SCALE GENOMIC DNA]</scope>
    <source>
        <strain evidence="9 10">DSM 25966</strain>
    </source>
</reference>
<name>A0A840ARA3_9HYPH</name>
<protein>
    <submittedName>
        <fullName evidence="9">Ribose transport system permease protein</fullName>
    </submittedName>
</protein>
<feature type="transmembrane region" description="Helical" evidence="8">
    <location>
        <begin position="286"/>
        <end position="305"/>
    </location>
</feature>
<dbReference type="CDD" id="cd06579">
    <property type="entry name" value="TM_PBP1_transp_AraH_like"/>
    <property type="match status" value="1"/>
</dbReference>
<feature type="transmembrane region" description="Helical" evidence="8">
    <location>
        <begin position="58"/>
        <end position="80"/>
    </location>
</feature>
<dbReference type="RefSeq" id="WP_246409652.1">
    <property type="nucleotide sequence ID" value="NZ_JACIDS010000003.1"/>
</dbReference>
<dbReference type="AlphaFoldDB" id="A0A840ARA3"/>
<dbReference type="GO" id="GO:0022857">
    <property type="term" value="F:transmembrane transporter activity"/>
    <property type="evidence" value="ECO:0007669"/>
    <property type="project" value="InterPro"/>
</dbReference>
<dbReference type="EMBL" id="JACIDS010000003">
    <property type="protein sequence ID" value="MBB3931783.1"/>
    <property type="molecule type" value="Genomic_DNA"/>
</dbReference>
<dbReference type="GO" id="GO:0005886">
    <property type="term" value="C:plasma membrane"/>
    <property type="evidence" value="ECO:0007669"/>
    <property type="project" value="UniProtKB-SubCell"/>
</dbReference>
<feature type="transmembrane region" description="Helical" evidence="8">
    <location>
        <begin position="259"/>
        <end position="279"/>
    </location>
</feature>
<keyword evidence="7 8" id="KW-0472">Membrane</keyword>
<feature type="transmembrane region" description="Helical" evidence="8">
    <location>
        <begin position="180"/>
        <end position="200"/>
    </location>
</feature>
<evidence type="ECO:0000313" key="10">
    <source>
        <dbReference type="Proteomes" id="UP000553963"/>
    </source>
</evidence>
<dbReference type="Proteomes" id="UP000553963">
    <property type="component" value="Unassembled WGS sequence"/>
</dbReference>
<evidence type="ECO:0000256" key="3">
    <source>
        <dbReference type="ARBA" id="ARBA00022475"/>
    </source>
</evidence>
<keyword evidence="5 8" id="KW-0812">Transmembrane</keyword>
<evidence type="ECO:0000256" key="5">
    <source>
        <dbReference type="ARBA" id="ARBA00022692"/>
    </source>
</evidence>
<comment type="subcellular location">
    <subcellularLocation>
        <location evidence="1">Cell membrane</location>
        <topology evidence="1">Multi-pass membrane protein</topology>
    </subcellularLocation>
</comment>
<organism evidence="9 10">
    <name type="scientific">Kaistia hirudinis</name>
    <dbReference type="NCBI Taxonomy" id="1293440"/>
    <lineage>
        <taxon>Bacteria</taxon>
        <taxon>Pseudomonadati</taxon>
        <taxon>Pseudomonadota</taxon>
        <taxon>Alphaproteobacteria</taxon>
        <taxon>Hyphomicrobiales</taxon>
        <taxon>Kaistiaceae</taxon>
        <taxon>Kaistia</taxon>
    </lineage>
</organism>
<proteinExistence type="predicted"/>
<keyword evidence="3" id="KW-1003">Cell membrane</keyword>
<comment type="caution">
    <text evidence="9">The sequence shown here is derived from an EMBL/GenBank/DDBJ whole genome shotgun (WGS) entry which is preliminary data.</text>
</comment>
<evidence type="ECO:0000256" key="7">
    <source>
        <dbReference type="ARBA" id="ARBA00023136"/>
    </source>
</evidence>
<keyword evidence="10" id="KW-1185">Reference proteome</keyword>
<evidence type="ECO:0000256" key="4">
    <source>
        <dbReference type="ARBA" id="ARBA00022519"/>
    </source>
</evidence>
<dbReference type="PANTHER" id="PTHR32196:SF21">
    <property type="entry name" value="ABC TRANSPORTER PERMEASE PROTEIN YPHD-RELATED"/>
    <property type="match status" value="1"/>
</dbReference>
<keyword evidence="2" id="KW-0813">Transport</keyword>
<feature type="transmembrane region" description="Helical" evidence="8">
    <location>
        <begin position="311"/>
        <end position="329"/>
    </location>
</feature>